<feature type="region of interest" description="Disordered" evidence="1">
    <location>
        <begin position="1"/>
        <end position="43"/>
    </location>
</feature>
<name>A0A0M3HP06_ASCLU</name>
<feature type="transmembrane region" description="Helical" evidence="2">
    <location>
        <begin position="108"/>
        <end position="127"/>
    </location>
</feature>
<evidence type="ECO:0000256" key="2">
    <source>
        <dbReference type="SAM" id="Phobius"/>
    </source>
</evidence>
<evidence type="ECO:0000313" key="4">
    <source>
        <dbReference type="WBParaSite" id="ALUE_0000353201-mRNA-1"/>
    </source>
</evidence>
<feature type="compositionally biased region" description="Low complexity" evidence="1">
    <location>
        <begin position="24"/>
        <end position="35"/>
    </location>
</feature>
<evidence type="ECO:0000256" key="1">
    <source>
        <dbReference type="SAM" id="MobiDB-lite"/>
    </source>
</evidence>
<keyword evidence="3" id="KW-1185">Reference proteome</keyword>
<keyword evidence="2" id="KW-1133">Transmembrane helix</keyword>
<keyword evidence="2" id="KW-0472">Membrane</keyword>
<evidence type="ECO:0000313" key="3">
    <source>
        <dbReference type="Proteomes" id="UP000036681"/>
    </source>
</evidence>
<reference evidence="4" key="1">
    <citation type="submission" date="2017-02" db="UniProtKB">
        <authorList>
            <consortium name="WormBaseParasite"/>
        </authorList>
    </citation>
    <scope>IDENTIFICATION</scope>
</reference>
<sequence>MGSSETTEELPIVDNEIDISENVSSSSRFDLSPSSTYATPPIDLTTAQSVEKKRYTLGQRVPSSLPGSAPSVGRSRRVHCRVASPTSQRTTSVASFPKCSLRMLATKFCSLVLISVWNFAGMFASVYSL</sequence>
<protein>
    <submittedName>
        <fullName evidence="4">Uncharacterized protein</fullName>
    </submittedName>
</protein>
<dbReference type="Proteomes" id="UP000036681">
    <property type="component" value="Unplaced"/>
</dbReference>
<dbReference type="AlphaFoldDB" id="A0A0M3HP06"/>
<dbReference type="WBParaSite" id="ALUE_0000353201-mRNA-1">
    <property type="protein sequence ID" value="ALUE_0000353201-mRNA-1"/>
    <property type="gene ID" value="ALUE_0000353201"/>
</dbReference>
<keyword evidence="2" id="KW-0812">Transmembrane</keyword>
<accession>A0A0M3HP06</accession>
<organism evidence="3 4">
    <name type="scientific">Ascaris lumbricoides</name>
    <name type="common">Giant roundworm</name>
    <dbReference type="NCBI Taxonomy" id="6252"/>
    <lineage>
        <taxon>Eukaryota</taxon>
        <taxon>Metazoa</taxon>
        <taxon>Ecdysozoa</taxon>
        <taxon>Nematoda</taxon>
        <taxon>Chromadorea</taxon>
        <taxon>Rhabditida</taxon>
        <taxon>Spirurina</taxon>
        <taxon>Ascaridomorpha</taxon>
        <taxon>Ascaridoidea</taxon>
        <taxon>Ascarididae</taxon>
        <taxon>Ascaris</taxon>
    </lineage>
</organism>
<proteinExistence type="predicted"/>